<evidence type="ECO:0000313" key="2">
    <source>
        <dbReference type="EMBL" id="KAH6644998.1"/>
    </source>
</evidence>
<dbReference type="Proteomes" id="UP000758603">
    <property type="component" value="Unassembled WGS sequence"/>
</dbReference>
<dbReference type="Pfam" id="PF12770">
    <property type="entry name" value="CHAT"/>
    <property type="match status" value="1"/>
</dbReference>
<dbReference type="InterPro" id="IPR011990">
    <property type="entry name" value="TPR-like_helical_dom_sf"/>
</dbReference>
<name>A0A9P8RIJ9_9PEZI</name>
<dbReference type="SUPFAM" id="SSF48452">
    <property type="entry name" value="TPR-like"/>
    <property type="match status" value="2"/>
</dbReference>
<organism evidence="2 3">
    <name type="scientific">Truncatella angustata</name>
    <dbReference type="NCBI Taxonomy" id="152316"/>
    <lineage>
        <taxon>Eukaryota</taxon>
        <taxon>Fungi</taxon>
        <taxon>Dikarya</taxon>
        <taxon>Ascomycota</taxon>
        <taxon>Pezizomycotina</taxon>
        <taxon>Sordariomycetes</taxon>
        <taxon>Xylariomycetidae</taxon>
        <taxon>Amphisphaeriales</taxon>
        <taxon>Sporocadaceae</taxon>
        <taxon>Truncatella</taxon>
    </lineage>
</organism>
<sequence length="987" mass="110644">MALPLKNLNQGLSVAELDDEMQKASRTIVQTELGSKEHVYALHRMGVIYRFKYEKTRKLADITESVRLGQEAIHGDVEDEFETDDILSMYDELAASLSYLFGVNRQVRDIDAAIHWQQKALLLSQEDSYDMWWARKRLVQCIHTKAAHTRKMEFIEDAIKRLKTFIEEPNDSNPYFADLLSRFAGTLVMRYKESASQDLEDLEMAIRYGYEASSIEDLTERDQIYAELATDLREHHQATGLFGGLEESLRITKLNLASQTRESRWKFDDLCDYGSRLLAKCHRMNNTRADPDEFFKLFGEAIEVASEAEKICYESSMPDGDKIDLLILFGEIYCLQQSLEDDLSHGVRAISLLQQALFHGPENHWAIVRALSTLSKVHEAQHNILKKLGHNDEANEHLKQAVEHERQVLDSFPDKNNPIFAEHCQLSGELLIKAYTENSDESLLKLAIRNYMAALRAENGSPVARITAGMAASLFMENDQDAHQVLQHAMAILPQLNPQDMAIEDLQYTLRQVSGLSSMAAARALGVGRPVVEALSSLETANCIITGTFINTREDLSQLRLINSQLAGRYELGRTEMSTLTKQQNTAGGFFTARSRARVLSEELKAIETQIREVEGFKKFQKPFDEEDFRALASEGPIVTINVSPRRCDAIIVTEEHIDSIALPLLTEDELEKRLAELGSYGNDARRDARLRRKKSPDGQVSGILSWLYTVAVKPILDATPLKPGKRIWWVAAGLAGRAPLHAAGNHQEGSTDNAQARVISSYTPSFRALRHARNQPALNSLQRSMLLVTVASNPAPHRSLNTQYEEEVTKRIFDKNLTHLSQPDPESVLRELPHHPFVHFACHGVVSVLNPSESGLVLVKDNRPAMVTVSDLQSVQIKAGLVAYLSACSTAEQKDPYLVDEALHLSSVFQALGFRHVIGTVWGADDFAAGEVARRFYEKISSALSSGQSSELHVAKALHDAVLEYKAMVDPQKDVLKWAPFVHIGT</sequence>
<dbReference type="OrthoDB" id="9991317at2759"/>
<gene>
    <name evidence="2" type="ORF">BKA67DRAFT_126998</name>
</gene>
<accession>A0A9P8RIJ9</accession>
<dbReference type="AlphaFoldDB" id="A0A9P8RIJ9"/>
<keyword evidence="3" id="KW-1185">Reference proteome</keyword>
<dbReference type="InterPro" id="IPR024983">
    <property type="entry name" value="CHAT_dom"/>
</dbReference>
<reference evidence="2" key="1">
    <citation type="journal article" date="2021" name="Nat. Commun.">
        <title>Genetic determinants of endophytism in the Arabidopsis root mycobiome.</title>
        <authorList>
            <person name="Mesny F."/>
            <person name="Miyauchi S."/>
            <person name="Thiergart T."/>
            <person name="Pickel B."/>
            <person name="Atanasova L."/>
            <person name="Karlsson M."/>
            <person name="Huettel B."/>
            <person name="Barry K.W."/>
            <person name="Haridas S."/>
            <person name="Chen C."/>
            <person name="Bauer D."/>
            <person name="Andreopoulos W."/>
            <person name="Pangilinan J."/>
            <person name="LaButti K."/>
            <person name="Riley R."/>
            <person name="Lipzen A."/>
            <person name="Clum A."/>
            <person name="Drula E."/>
            <person name="Henrissat B."/>
            <person name="Kohler A."/>
            <person name="Grigoriev I.V."/>
            <person name="Martin F.M."/>
            <person name="Hacquard S."/>
        </authorList>
    </citation>
    <scope>NUCLEOTIDE SEQUENCE</scope>
    <source>
        <strain evidence="2">MPI-SDFR-AT-0073</strain>
    </source>
</reference>
<dbReference type="EMBL" id="JAGPXC010000012">
    <property type="protein sequence ID" value="KAH6644998.1"/>
    <property type="molecule type" value="Genomic_DNA"/>
</dbReference>
<evidence type="ECO:0000313" key="3">
    <source>
        <dbReference type="Proteomes" id="UP000758603"/>
    </source>
</evidence>
<evidence type="ECO:0000259" key="1">
    <source>
        <dbReference type="Pfam" id="PF12770"/>
    </source>
</evidence>
<protein>
    <submittedName>
        <fullName evidence="2">CHAT domain-containing protein</fullName>
    </submittedName>
</protein>
<dbReference type="GeneID" id="70123871"/>
<dbReference type="RefSeq" id="XP_045951512.1">
    <property type="nucleotide sequence ID" value="XM_046094978.1"/>
</dbReference>
<dbReference type="Gene3D" id="1.25.40.10">
    <property type="entry name" value="Tetratricopeptide repeat domain"/>
    <property type="match status" value="1"/>
</dbReference>
<comment type="caution">
    <text evidence="2">The sequence shown here is derived from an EMBL/GenBank/DDBJ whole genome shotgun (WGS) entry which is preliminary data.</text>
</comment>
<proteinExistence type="predicted"/>
<feature type="domain" description="CHAT" evidence="1">
    <location>
        <begin position="705"/>
        <end position="986"/>
    </location>
</feature>